<dbReference type="InterPro" id="IPR029016">
    <property type="entry name" value="GAF-like_dom_sf"/>
</dbReference>
<dbReference type="Pfam" id="PF01614">
    <property type="entry name" value="IclR_C"/>
    <property type="match status" value="1"/>
</dbReference>
<sequence length="275" mass="29593">MDAADDVAPPENALEQAARPDVKGAQSLFRALDLLESVGARPRDLAELSGRLGLSKSTCHRLASALVQRRYLSFTAGEGYALGPKLLELGFLGQAQHSIVKCARPILQSLCHETGDTVHLATLDGGSMLFVDKLSGRRRFEFRSRVGERYPIAPTAVGKALVLDQDAASWRSYYDAVGDIMRPVVDVESWLRAFHAYVESGYTLDRQESDPNAMCVAAPVRAAGGKIIAAISVSSTIKHMDEARVAEVAVLVKRAASLVSAELGFSDANPQASLR</sequence>
<keyword evidence="3" id="KW-0804">Transcription</keyword>
<dbReference type="InterPro" id="IPR014757">
    <property type="entry name" value="Tscrpt_reg_IclR_C"/>
</dbReference>
<dbReference type="Pfam" id="PF09339">
    <property type="entry name" value="HTH_IclR"/>
    <property type="match status" value="1"/>
</dbReference>
<feature type="domain" description="IclR-ED" evidence="5">
    <location>
        <begin position="85"/>
        <end position="265"/>
    </location>
</feature>
<keyword evidence="1" id="KW-0805">Transcription regulation</keyword>
<dbReference type="Proteomes" id="UP000637002">
    <property type="component" value="Unassembled WGS sequence"/>
</dbReference>
<reference evidence="6" key="1">
    <citation type="journal article" date="2014" name="Int. J. Syst. Evol. Microbiol.">
        <title>Complete genome sequence of Corynebacterium casei LMG S-19264T (=DSM 44701T), isolated from a smear-ripened cheese.</title>
        <authorList>
            <consortium name="US DOE Joint Genome Institute (JGI-PGF)"/>
            <person name="Walter F."/>
            <person name="Albersmeier A."/>
            <person name="Kalinowski J."/>
            <person name="Ruckert C."/>
        </authorList>
    </citation>
    <scope>NUCLEOTIDE SEQUENCE</scope>
    <source>
        <strain evidence="6">CGMCC 1.12919</strain>
    </source>
</reference>
<protein>
    <submittedName>
        <fullName evidence="6">IclR family transcriptional regulator</fullName>
    </submittedName>
</protein>
<evidence type="ECO:0000256" key="3">
    <source>
        <dbReference type="ARBA" id="ARBA00023163"/>
    </source>
</evidence>
<dbReference type="PANTHER" id="PTHR30136:SF24">
    <property type="entry name" value="HTH-TYPE TRANSCRIPTIONAL REPRESSOR ALLR"/>
    <property type="match status" value="1"/>
</dbReference>
<dbReference type="InterPro" id="IPR036388">
    <property type="entry name" value="WH-like_DNA-bd_sf"/>
</dbReference>
<dbReference type="SMART" id="SM00346">
    <property type="entry name" value="HTH_ICLR"/>
    <property type="match status" value="1"/>
</dbReference>
<dbReference type="Gene3D" id="3.30.450.40">
    <property type="match status" value="1"/>
</dbReference>
<dbReference type="PROSITE" id="PS51077">
    <property type="entry name" value="HTH_ICLR"/>
    <property type="match status" value="1"/>
</dbReference>
<dbReference type="SUPFAM" id="SSF46785">
    <property type="entry name" value="Winged helix' DNA-binding domain"/>
    <property type="match status" value="1"/>
</dbReference>
<keyword evidence="2" id="KW-0238">DNA-binding</keyword>
<dbReference type="RefSeq" id="WP_244641918.1">
    <property type="nucleotide sequence ID" value="NZ_BMGG01000003.1"/>
</dbReference>
<dbReference type="EMBL" id="BMGG01000003">
    <property type="protein sequence ID" value="GGC63179.1"/>
    <property type="molecule type" value="Genomic_DNA"/>
</dbReference>
<dbReference type="GO" id="GO:0003677">
    <property type="term" value="F:DNA binding"/>
    <property type="evidence" value="ECO:0007669"/>
    <property type="project" value="UniProtKB-KW"/>
</dbReference>
<comment type="caution">
    <text evidence="6">The sequence shown here is derived from an EMBL/GenBank/DDBJ whole genome shotgun (WGS) entry which is preliminary data.</text>
</comment>
<name>A0A916U7Z5_9HYPH</name>
<evidence type="ECO:0000313" key="6">
    <source>
        <dbReference type="EMBL" id="GGC63179.1"/>
    </source>
</evidence>
<organism evidence="6 7">
    <name type="scientific">Chelatococcus reniformis</name>
    <dbReference type="NCBI Taxonomy" id="1494448"/>
    <lineage>
        <taxon>Bacteria</taxon>
        <taxon>Pseudomonadati</taxon>
        <taxon>Pseudomonadota</taxon>
        <taxon>Alphaproteobacteria</taxon>
        <taxon>Hyphomicrobiales</taxon>
        <taxon>Chelatococcaceae</taxon>
        <taxon>Chelatococcus</taxon>
    </lineage>
</organism>
<dbReference type="GO" id="GO:0003700">
    <property type="term" value="F:DNA-binding transcription factor activity"/>
    <property type="evidence" value="ECO:0007669"/>
    <property type="project" value="TreeGrafter"/>
</dbReference>
<dbReference type="SUPFAM" id="SSF55781">
    <property type="entry name" value="GAF domain-like"/>
    <property type="match status" value="1"/>
</dbReference>
<evidence type="ECO:0000313" key="7">
    <source>
        <dbReference type="Proteomes" id="UP000637002"/>
    </source>
</evidence>
<dbReference type="InterPro" id="IPR050707">
    <property type="entry name" value="HTH_MetabolicPath_Reg"/>
</dbReference>
<keyword evidence="7" id="KW-1185">Reference proteome</keyword>
<dbReference type="InterPro" id="IPR005471">
    <property type="entry name" value="Tscrpt_reg_IclR_N"/>
</dbReference>
<evidence type="ECO:0000256" key="2">
    <source>
        <dbReference type="ARBA" id="ARBA00023125"/>
    </source>
</evidence>
<evidence type="ECO:0000256" key="1">
    <source>
        <dbReference type="ARBA" id="ARBA00023015"/>
    </source>
</evidence>
<accession>A0A916U7Z5</accession>
<evidence type="ECO:0000259" key="5">
    <source>
        <dbReference type="PROSITE" id="PS51078"/>
    </source>
</evidence>
<dbReference type="GO" id="GO:0045892">
    <property type="term" value="P:negative regulation of DNA-templated transcription"/>
    <property type="evidence" value="ECO:0007669"/>
    <property type="project" value="TreeGrafter"/>
</dbReference>
<dbReference type="AlphaFoldDB" id="A0A916U7Z5"/>
<evidence type="ECO:0000259" key="4">
    <source>
        <dbReference type="PROSITE" id="PS51077"/>
    </source>
</evidence>
<dbReference type="InterPro" id="IPR036390">
    <property type="entry name" value="WH_DNA-bd_sf"/>
</dbReference>
<reference evidence="6" key="2">
    <citation type="submission" date="2020-09" db="EMBL/GenBank/DDBJ databases">
        <authorList>
            <person name="Sun Q."/>
            <person name="Zhou Y."/>
        </authorList>
    </citation>
    <scope>NUCLEOTIDE SEQUENCE</scope>
    <source>
        <strain evidence="6">CGMCC 1.12919</strain>
    </source>
</reference>
<gene>
    <name evidence="6" type="ORF">GCM10010994_22230</name>
</gene>
<dbReference type="Gene3D" id="1.10.10.10">
    <property type="entry name" value="Winged helix-like DNA-binding domain superfamily/Winged helix DNA-binding domain"/>
    <property type="match status" value="1"/>
</dbReference>
<proteinExistence type="predicted"/>
<dbReference type="PANTHER" id="PTHR30136">
    <property type="entry name" value="HELIX-TURN-HELIX TRANSCRIPTIONAL REGULATOR, ICLR FAMILY"/>
    <property type="match status" value="1"/>
</dbReference>
<feature type="domain" description="HTH iclR-type" evidence="4">
    <location>
        <begin position="25"/>
        <end position="84"/>
    </location>
</feature>
<dbReference type="PROSITE" id="PS51078">
    <property type="entry name" value="ICLR_ED"/>
    <property type="match status" value="1"/>
</dbReference>